<dbReference type="GO" id="GO:0005829">
    <property type="term" value="C:cytosol"/>
    <property type="evidence" value="ECO:0007669"/>
    <property type="project" value="TreeGrafter"/>
</dbReference>
<organism evidence="1 2">
    <name type="scientific">Hucho hucho</name>
    <name type="common">huchen</name>
    <dbReference type="NCBI Taxonomy" id="62062"/>
    <lineage>
        <taxon>Eukaryota</taxon>
        <taxon>Metazoa</taxon>
        <taxon>Chordata</taxon>
        <taxon>Craniata</taxon>
        <taxon>Vertebrata</taxon>
        <taxon>Euteleostomi</taxon>
        <taxon>Actinopterygii</taxon>
        <taxon>Neopterygii</taxon>
        <taxon>Teleostei</taxon>
        <taxon>Protacanthopterygii</taxon>
        <taxon>Salmoniformes</taxon>
        <taxon>Salmonidae</taxon>
        <taxon>Salmoninae</taxon>
        <taxon>Hucho</taxon>
    </lineage>
</organism>
<dbReference type="Gene3D" id="3.30.70.3490">
    <property type="match status" value="1"/>
</dbReference>
<dbReference type="Proteomes" id="UP000314982">
    <property type="component" value="Unassembled WGS sequence"/>
</dbReference>
<dbReference type="GO" id="GO:0015485">
    <property type="term" value="F:cholesterol binding"/>
    <property type="evidence" value="ECO:0007669"/>
    <property type="project" value="TreeGrafter"/>
</dbReference>
<dbReference type="GO" id="GO:0005886">
    <property type="term" value="C:plasma membrane"/>
    <property type="evidence" value="ECO:0007669"/>
    <property type="project" value="TreeGrafter"/>
</dbReference>
<sequence>MPIMFNKPLSFLRRMPEYTEHTHLIHKACILSDSIDCICRTGKSFNPLLVETNELTRYCLGYRLISEQVSHHPPINTFHAQSLKQEFEFHGSLYPKLKFWGKSVEVEPKGTMTLDVCMLTSVHRGVYMYITSSWENSGFEQYGTVEIINHNTGDKCMLNFKLCGTFGKELHKVGGHIQTKSKKRCVLYGKWTECMYSVEPKVYEASKKSEKGDTKKNKKTISVIPGSMYHFTMTLNELEPGMVRLLAPTWVCFINEVVLYIADTASVEKDRLEEKQRAARKEPSKDGEEWSARWFQLGTNPHTGSQDWLYTGDTLIGITDCPSIY</sequence>
<dbReference type="PANTHER" id="PTHR10972">
    <property type="entry name" value="OXYSTEROL-BINDING PROTEIN-RELATED"/>
    <property type="match status" value="1"/>
</dbReference>
<dbReference type="GeneTree" id="ENSGT00940000158762"/>
<keyword evidence="2" id="KW-1185">Reference proteome</keyword>
<protein>
    <submittedName>
        <fullName evidence="1">Oxysterol binding protein like 2</fullName>
    </submittedName>
</protein>
<reference evidence="1" key="2">
    <citation type="submission" date="2025-08" db="UniProtKB">
        <authorList>
            <consortium name="Ensembl"/>
        </authorList>
    </citation>
    <scope>IDENTIFICATION</scope>
</reference>
<proteinExistence type="predicted"/>
<reference evidence="1" key="3">
    <citation type="submission" date="2025-09" db="UniProtKB">
        <authorList>
            <consortium name="Ensembl"/>
        </authorList>
    </citation>
    <scope>IDENTIFICATION</scope>
</reference>
<evidence type="ECO:0000313" key="1">
    <source>
        <dbReference type="Ensembl" id="ENSHHUP00000014643.1"/>
    </source>
</evidence>
<dbReference type="InterPro" id="IPR037239">
    <property type="entry name" value="OSBP_sf"/>
</dbReference>
<dbReference type="GO" id="GO:0097038">
    <property type="term" value="C:perinuclear endoplasmic reticulum"/>
    <property type="evidence" value="ECO:0007669"/>
    <property type="project" value="TreeGrafter"/>
</dbReference>
<reference evidence="2" key="1">
    <citation type="submission" date="2018-06" db="EMBL/GenBank/DDBJ databases">
        <title>Genome assembly of Danube salmon.</title>
        <authorList>
            <person name="Macqueen D.J."/>
            <person name="Gundappa M.K."/>
        </authorList>
    </citation>
    <scope>NUCLEOTIDE SEQUENCE [LARGE SCALE GENOMIC DNA]</scope>
</reference>
<evidence type="ECO:0000313" key="2">
    <source>
        <dbReference type="Proteomes" id="UP000314982"/>
    </source>
</evidence>
<dbReference type="FunFam" id="2.40.160.120:FF:000005">
    <property type="entry name" value="Oxysterol-binding protein"/>
    <property type="match status" value="1"/>
</dbReference>
<dbReference type="AlphaFoldDB" id="A0A4W5KBX9"/>
<dbReference type="Ensembl" id="ENSHHUT00000015139.1">
    <property type="protein sequence ID" value="ENSHHUP00000014643.1"/>
    <property type="gene ID" value="ENSHHUG00000008978.1"/>
</dbReference>
<dbReference type="InterPro" id="IPR000648">
    <property type="entry name" value="Oxysterol-bd"/>
</dbReference>
<dbReference type="Gene3D" id="2.40.160.120">
    <property type="match status" value="1"/>
</dbReference>
<name>A0A4W5KBX9_9TELE</name>
<accession>A0A4W5KBX9</accession>
<dbReference type="SUPFAM" id="SSF144000">
    <property type="entry name" value="Oxysterol-binding protein-like"/>
    <property type="match status" value="1"/>
</dbReference>
<dbReference type="PANTHER" id="PTHR10972:SF153">
    <property type="entry name" value="OXYSTEROL-BINDING PROTEIN-RELATED PROTEIN 2"/>
    <property type="match status" value="1"/>
</dbReference>
<dbReference type="Pfam" id="PF01237">
    <property type="entry name" value="Oxysterol_BP"/>
    <property type="match status" value="1"/>
</dbReference>